<dbReference type="AlphaFoldDB" id="A0A5Q0UI66"/>
<feature type="region of interest" description="Disordered" evidence="1">
    <location>
        <begin position="1"/>
        <end position="49"/>
    </location>
</feature>
<proteinExistence type="predicted"/>
<dbReference type="EMBL" id="CP040089">
    <property type="protein sequence ID" value="QGA80569.1"/>
    <property type="molecule type" value="Genomic_DNA"/>
</dbReference>
<organism evidence="2 3">
    <name type="scientific">Candidatus Nanohalobium constans</name>
    <dbReference type="NCBI Taxonomy" id="2565781"/>
    <lineage>
        <taxon>Archaea</taxon>
        <taxon>Candidatus Nanohalarchaeota</taxon>
        <taxon>Candidatus Nanohalobia</taxon>
        <taxon>Candidatus Nanohalobiales</taxon>
        <taxon>Candidatus Nanohalobiaceae</taxon>
        <taxon>Candidatus Nanohalobium</taxon>
    </lineage>
</organism>
<evidence type="ECO:0000313" key="3">
    <source>
        <dbReference type="Proteomes" id="UP000377803"/>
    </source>
</evidence>
<dbReference type="GeneID" id="42365067"/>
<gene>
    <name evidence="2" type="ORF">LC1Nh_0679</name>
</gene>
<sequence length="163" mass="18072">MTSESNTFASFIDEALEDGEDQRESRSAEEAIDNAIGNENTEYSSGNLVGKIDDRSGMTGITDAKSELLKDRIERLSDEEDFYSVTVDIEALADSEGVIPEGKVDEIYDKVHRMLEDSTADVIYADDDWKTIGIIGNTNEIRAHYGNHLDSVEIEEGLPGYKL</sequence>
<reference evidence="3" key="1">
    <citation type="submission" date="2019-05" db="EMBL/GenBank/DDBJ databases">
        <title>Candidatus Nanohalobium constans, a novel model system to study the DPANN nano-sized archaea: genomic and physiological characterization of a nanoarchaeon co-cultured with its chitinotrophic host.</title>
        <authorList>
            <person name="La Cono V."/>
            <person name="Arcadi E."/>
            <person name="Crisafi F."/>
            <person name="Denaro R."/>
            <person name="La Spada G."/>
            <person name="Messina E."/>
            <person name="Smedile F."/>
            <person name="Toshchakov S.V."/>
            <person name="Shevchenko M.A."/>
            <person name="Golyshin P.N."/>
            <person name="Golyshina O.V."/>
            <person name="Ferrer M."/>
            <person name="Rohde M."/>
            <person name="Mushegian A."/>
            <person name="Sorokin D.Y."/>
            <person name="Giuliano L."/>
            <person name="Yakimov M.M."/>
        </authorList>
    </citation>
    <scope>NUCLEOTIDE SEQUENCE [LARGE SCALE GENOMIC DNA]</scope>
    <source>
        <strain evidence="3">LC1Nh</strain>
    </source>
</reference>
<accession>A0A5Q0UI66</accession>
<evidence type="ECO:0000313" key="2">
    <source>
        <dbReference type="EMBL" id="QGA80569.1"/>
    </source>
</evidence>
<dbReference type="KEGG" id="ncon:LC1Nh_0679"/>
<protein>
    <submittedName>
        <fullName evidence="2">Uncharacterized protein</fullName>
    </submittedName>
</protein>
<name>A0A5Q0UI66_9ARCH</name>
<dbReference type="Proteomes" id="UP000377803">
    <property type="component" value="Chromosome"/>
</dbReference>
<evidence type="ECO:0000256" key="1">
    <source>
        <dbReference type="SAM" id="MobiDB-lite"/>
    </source>
</evidence>
<dbReference type="RefSeq" id="WP_153550310.1">
    <property type="nucleotide sequence ID" value="NZ_CP040089.1"/>
</dbReference>
<feature type="compositionally biased region" description="Polar residues" evidence="1">
    <location>
        <begin position="37"/>
        <end position="47"/>
    </location>
</feature>
<keyword evidence="3" id="KW-1185">Reference proteome</keyword>